<accession>A0A7Y6F505</accession>
<protein>
    <submittedName>
        <fullName evidence="3">Uncharacterized protein</fullName>
    </submittedName>
</protein>
<feature type="region of interest" description="Disordered" evidence="1">
    <location>
        <begin position="77"/>
        <end position="113"/>
    </location>
</feature>
<evidence type="ECO:0000313" key="4">
    <source>
        <dbReference type="Proteomes" id="UP000540128"/>
    </source>
</evidence>
<keyword evidence="2" id="KW-1133">Transmembrane helix</keyword>
<sequence>MSPGRIVRSISDGSVAIVRWTYGRLAALRTADGDPVLPVVLALLAASALTATVVAAPLIVAGAWIVAAWIAAPAIEEAEEEGEDAEEEGEEAPVEGAEAAAEEGPEVAPAEAPLPTREELAVALRAVADPNVHTAALATHMKLPAERVRAALKAAGIPAGGQVRMGGVPSTGIKAADFPPLPPSGEGAPEPVVVAGQASNNNSNNAPRVVTREGMTIIHDPADTHRHHRVA</sequence>
<gene>
    <name evidence="3" type="ORF">G6W59_27270</name>
</gene>
<keyword evidence="2" id="KW-0472">Membrane</keyword>
<dbReference type="Proteomes" id="UP000540128">
    <property type="component" value="Unassembled WGS sequence"/>
</dbReference>
<feature type="transmembrane region" description="Helical" evidence="2">
    <location>
        <begin position="39"/>
        <end position="72"/>
    </location>
</feature>
<name>A0A7Y6F505_9ACTN</name>
<dbReference type="AlphaFoldDB" id="A0A7Y6F505"/>
<dbReference type="RefSeq" id="WP_191835120.1">
    <property type="nucleotide sequence ID" value="NZ_JAANNT010000035.1"/>
</dbReference>
<keyword evidence="4" id="KW-1185">Reference proteome</keyword>
<evidence type="ECO:0000256" key="1">
    <source>
        <dbReference type="SAM" id="MobiDB-lite"/>
    </source>
</evidence>
<dbReference type="EMBL" id="JAANNT010000035">
    <property type="protein sequence ID" value="NUV31947.1"/>
    <property type="molecule type" value="Genomic_DNA"/>
</dbReference>
<proteinExistence type="predicted"/>
<evidence type="ECO:0000313" key="3">
    <source>
        <dbReference type="EMBL" id="NUV31947.1"/>
    </source>
</evidence>
<feature type="compositionally biased region" description="Acidic residues" evidence="1">
    <location>
        <begin position="77"/>
        <end position="93"/>
    </location>
</feature>
<reference evidence="3 4" key="1">
    <citation type="submission" date="2020-03" db="EMBL/GenBank/DDBJ databases">
        <title>Complete genome sequence of sixteen Streptomyces strains facilitates identification of candidate genes involved in plant growth-promotion in grain legumes and cereals.</title>
        <authorList>
            <person name="Gopalakrishnan S."/>
            <person name="Thakur V."/>
            <person name="Saxena R."/>
            <person name="Vadlamudi S."/>
            <person name="Purohit S."/>
            <person name="Kumar V."/>
            <person name="Rathore A."/>
            <person name="Chitikineni A."/>
            <person name="Varshney R.K."/>
        </authorList>
    </citation>
    <scope>NUCLEOTIDE SEQUENCE [LARGE SCALE GENOMIC DNA]</scope>
    <source>
        <strain evidence="3 4">KAI-180</strain>
    </source>
</reference>
<comment type="caution">
    <text evidence="3">The sequence shown here is derived from an EMBL/GenBank/DDBJ whole genome shotgun (WGS) entry which is preliminary data.</text>
</comment>
<evidence type="ECO:0000256" key="2">
    <source>
        <dbReference type="SAM" id="Phobius"/>
    </source>
</evidence>
<organism evidence="3 4">
    <name type="scientific">Streptomyces odorifer</name>
    <dbReference type="NCBI Taxonomy" id="53450"/>
    <lineage>
        <taxon>Bacteria</taxon>
        <taxon>Bacillati</taxon>
        <taxon>Actinomycetota</taxon>
        <taxon>Actinomycetes</taxon>
        <taxon>Kitasatosporales</taxon>
        <taxon>Streptomycetaceae</taxon>
        <taxon>Streptomyces</taxon>
        <taxon>Streptomyces albidoflavus group</taxon>
    </lineage>
</organism>
<keyword evidence="2" id="KW-0812">Transmembrane</keyword>